<dbReference type="GO" id="GO:0000182">
    <property type="term" value="F:rDNA binding"/>
    <property type="evidence" value="ECO:0007669"/>
    <property type="project" value="TreeGrafter"/>
</dbReference>
<dbReference type="InterPro" id="IPR033583">
    <property type="entry name" value="BEND3"/>
</dbReference>
<dbReference type="InParanoid" id="K1P762"/>
<feature type="region of interest" description="Disordered" evidence="1">
    <location>
        <begin position="362"/>
        <end position="383"/>
    </location>
</feature>
<dbReference type="AlphaFoldDB" id="K1P762"/>
<dbReference type="InterPro" id="IPR012340">
    <property type="entry name" value="NA-bd_OB-fold"/>
</dbReference>
<dbReference type="PANTHER" id="PTHR28665">
    <property type="entry name" value="BEN DOMAIN-CONTAINING PROTEIN 3"/>
    <property type="match status" value="1"/>
</dbReference>
<dbReference type="InterPro" id="IPR018379">
    <property type="entry name" value="BEN_domain"/>
</dbReference>
<dbReference type="PANTHER" id="PTHR28665:SF1">
    <property type="entry name" value="BEN DOMAIN-CONTAINING PROTEIN 3"/>
    <property type="match status" value="1"/>
</dbReference>
<evidence type="ECO:0000313" key="2">
    <source>
        <dbReference type="EMBL" id="EKC17418.1"/>
    </source>
</evidence>
<dbReference type="HOGENOM" id="CLU_537765_0_0_1"/>
<protein>
    <submittedName>
        <fullName evidence="2">BEN domain-containing protein 3</fullName>
    </submittedName>
</protein>
<dbReference type="Pfam" id="PF10523">
    <property type="entry name" value="BEN"/>
    <property type="match status" value="1"/>
</dbReference>
<name>K1P762_MAGGI</name>
<dbReference type="SMART" id="SM01025">
    <property type="entry name" value="BEN"/>
    <property type="match status" value="1"/>
</dbReference>
<dbReference type="SUPFAM" id="SSF50249">
    <property type="entry name" value="Nucleic acid-binding proteins"/>
    <property type="match status" value="1"/>
</dbReference>
<dbReference type="GO" id="GO:0000792">
    <property type="term" value="C:heterochromatin"/>
    <property type="evidence" value="ECO:0007669"/>
    <property type="project" value="InterPro"/>
</dbReference>
<dbReference type="Gene3D" id="2.40.50.140">
    <property type="entry name" value="Nucleic acid-binding proteins"/>
    <property type="match status" value="1"/>
</dbReference>
<feature type="compositionally biased region" description="Low complexity" evidence="1">
    <location>
        <begin position="367"/>
        <end position="380"/>
    </location>
</feature>
<organism evidence="2">
    <name type="scientific">Magallana gigas</name>
    <name type="common">Pacific oyster</name>
    <name type="synonym">Crassostrea gigas</name>
    <dbReference type="NCBI Taxonomy" id="29159"/>
    <lineage>
        <taxon>Eukaryota</taxon>
        <taxon>Metazoa</taxon>
        <taxon>Spiralia</taxon>
        <taxon>Lophotrochozoa</taxon>
        <taxon>Mollusca</taxon>
        <taxon>Bivalvia</taxon>
        <taxon>Autobranchia</taxon>
        <taxon>Pteriomorphia</taxon>
        <taxon>Ostreida</taxon>
        <taxon>Ostreoidea</taxon>
        <taxon>Ostreidae</taxon>
        <taxon>Magallana</taxon>
    </lineage>
</organism>
<accession>K1P762</accession>
<proteinExistence type="predicted"/>
<gene>
    <name evidence="2" type="ORF">CGI_10000874</name>
</gene>
<sequence length="507" mass="57454">MNYDPSLLTQSQDPVALEMAALERGAYDQEDPSYMSKEDFGIITTTQEGILNTMQVMSNEIANHTDVILKKIQKGILDILEGPKPITMFVLDDLVVRKYMYATGEQTFGISWMLSSDNGFETLKQFMQTKRPDALTELGRIGVFENKKRISVTGEVTKVSSVIEGTKSKRKVVTLSDGQASIDIKLWGGLAKTVIHEGTSIEVSCAHVDLYQNIRSLNSTGGTNIRDHKKKNFECTDMPEYAGEWPQVCRVIAAEESHLMVQWYKGFKSTTYTRRVKGQKGRTEPLTERVAKDSDSLVCGLLKEVSDLLKSVDIVSKKIDATNRRTTHLETLLTTAIANTNIIIDILWRQSSDNTMKQLNSVMHSQTSAEETPSSTPTAEGIPPEFRIDDSELRVLVRESRNAGNFAVNLTRKLFPELFGEGQLRYEYNWYGGGKLPKKELDPVRKQVVKQYVVYFFPEFQSHEAWRKCVVPKINECLRRNDNRPKRNSIVILPLTECHDDVIYFVD</sequence>
<dbReference type="PROSITE" id="PS51457">
    <property type="entry name" value="BEN"/>
    <property type="match status" value="1"/>
</dbReference>
<dbReference type="GO" id="GO:0000122">
    <property type="term" value="P:negative regulation of transcription by RNA polymerase II"/>
    <property type="evidence" value="ECO:0007669"/>
    <property type="project" value="TreeGrafter"/>
</dbReference>
<dbReference type="GO" id="GO:0000183">
    <property type="term" value="P:rDNA heterochromatin formation"/>
    <property type="evidence" value="ECO:0007669"/>
    <property type="project" value="InterPro"/>
</dbReference>
<reference evidence="2" key="1">
    <citation type="journal article" date="2012" name="Nature">
        <title>The oyster genome reveals stress adaptation and complexity of shell formation.</title>
        <authorList>
            <person name="Zhang G."/>
            <person name="Fang X."/>
            <person name="Guo X."/>
            <person name="Li L."/>
            <person name="Luo R."/>
            <person name="Xu F."/>
            <person name="Yang P."/>
            <person name="Zhang L."/>
            <person name="Wang X."/>
            <person name="Qi H."/>
            <person name="Xiong Z."/>
            <person name="Que H."/>
            <person name="Xie Y."/>
            <person name="Holland P.W."/>
            <person name="Paps J."/>
            <person name="Zhu Y."/>
            <person name="Wu F."/>
            <person name="Chen Y."/>
            <person name="Wang J."/>
            <person name="Peng C."/>
            <person name="Meng J."/>
            <person name="Yang L."/>
            <person name="Liu J."/>
            <person name="Wen B."/>
            <person name="Zhang N."/>
            <person name="Huang Z."/>
            <person name="Zhu Q."/>
            <person name="Feng Y."/>
            <person name="Mount A."/>
            <person name="Hedgecock D."/>
            <person name="Xu Z."/>
            <person name="Liu Y."/>
            <person name="Domazet-Loso T."/>
            <person name="Du Y."/>
            <person name="Sun X."/>
            <person name="Zhang S."/>
            <person name="Liu B."/>
            <person name="Cheng P."/>
            <person name="Jiang X."/>
            <person name="Li J."/>
            <person name="Fan D."/>
            <person name="Wang W."/>
            <person name="Fu W."/>
            <person name="Wang T."/>
            <person name="Wang B."/>
            <person name="Zhang J."/>
            <person name="Peng Z."/>
            <person name="Li Y."/>
            <person name="Li N."/>
            <person name="Wang J."/>
            <person name="Chen M."/>
            <person name="He Y."/>
            <person name="Tan F."/>
            <person name="Song X."/>
            <person name="Zheng Q."/>
            <person name="Huang R."/>
            <person name="Yang H."/>
            <person name="Du X."/>
            <person name="Chen L."/>
            <person name="Yang M."/>
            <person name="Gaffney P.M."/>
            <person name="Wang S."/>
            <person name="Luo L."/>
            <person name="She Z."/>
            <person name="Ming Y."/>
            <person name="Huang W."/>
            <person name="Zhang S."/>
            <person name="Huang B."/>
            <person name="Zhang Y."/>
            <person name="Qu T."/>
            <person name="Ni P."/>
            <person name="Miao G."/>
            <person name="Wang J."/>
            <person name="Wang Q."/>
            <person name="Steinberg C.E."/>
            <person name="Wang H."/>
            <person name="Li N."/>
            <person name="Qian L."/>
            <person name="Zhang G."/>
            <person name="Li Y."/>
            <person name="Yang H."/>
            <person name="Liu X."/>
            <person name="Wang J."/>
            <person name="Yin Y."/>
            <person name="Wang J."/>
        </authorList>
    </citation>
    <scope>NUCLEOTIDE SEQUENCE [LARGE SCALE GENOMIC DNA]</scope>
    <source>
        <strain evidence="2">05x7-T-G4-1.051#20</strain>
    </source>
</reference>
<dbReference type="EMBL" id="JH822969">
    <property type="protein sequence ID" value="EKC17418.1"/>
    <property type="molecule type" value="Genomic_DNA"/>
</dbReference>
<evidence type="ECO:0000256" key="1">
    <source>
        <dbReference type="SAM" id="MobiDB-lite"/>
    </source>
</evidence>